<proteinExistence type="predicted"/>
<evidence type="ECO:0000313" key="2">
    <source>
        <dbReference type="EMBL" id="CDI03613.1"/>
    </source>
</evidence>
<dbReference type="SUPFAM" id="SSF141371">
    <property type="entry name" value="PilZ domain-like"/>
    <property type="match status" value="1"/>
</dbReference>
<accession>W6MDX3</accession>
<reference evidence="2" key="2">
    <citation type="submission" date="2014-03" db="EMBL/GenBank/DDBJ databases">
        <title>Candidatus Competibacter-lineage genomes retrieved from metagenomes reveal functional metabolic diversity.</title>
        <authorList>
            <person name="McIlroy S.J."/>
            <person name="Albertsen M."/>
            <person name="Andresen E.K."/>
            <person name="Saunders A.M."/>
            <person name="Kristiansen R."/>
            <person name="Stokholm-Bjerregaard M."/>
            <person name="Nielsen K.L."/>
            <person name="Nielsen P.H."/>
        </authorList>
    </citation>
    <scope>NUCLEOTIDE SEQUENCE</scope>
    <source>
        <strain evidence="2">Run_A_D11</strain>
    </source>
</reference>
<dbReference type="InterPro" id="IPR009875">
    <property type="entry name" value="PilZ_domain"/>
</dbReference>
<dbReference type="STRING" id="1400863.BN873_610010"/>
<dbReference type="Pfam" id="PF07238">
    <property type="entry name" value="PilZ"/>
    <property type="match status" value="1"/>
</dbReference>
<dbReference type="OrthoDB" id="8906365at2"/>
<keyword evidence="3" id="KW-1185">Reference proteome</keyword>
<protein>
    <submittedName>
        <fullName evidence="2">Type IV pilus assembly PilZ</fullName>
    </submittedName>
</protein>
<evidence type="ECO:0000313" key="3">
    <source>
        <dbReference type="Proteomes" id="UP000035760"/>
    </source>
</evidence>
<feature type="domain" description="PilZ" evidence="1">
    <location>
        <begin position="2"/>
        <end position="88"/>
    </location>
</feature>
<dbReference type="GO" id="GO:0035438">
    <property type="term" value="F:cyclic-di-GMP binding"/>
    <property type="evidence" value="ECO:0007669"/>
    <property type="project" value="InterPro"/>
</dbReference>
<dbReference type="Proteomes" id="UP000035760">
    <property type="component" value="Unassembled WGS sequence"/>
</dbReference>
<organism evidence="2 3">
    <name type="scientific">Candidatus Competibacter denitrificans Run_A_D11</name>
    <dbReference type="NCBI Taxonomy" id="1400863"/>
    <lineage>
        <taxon>Bacteria</taxon>
        <taxon>Pseudomonadati</taxon>
        <taxon>Pseudomonadota</taxon>
        <taxon>Gammaproteobacteria</taxon>
        <taxon>Candidatus Competibacteraceae</taxon>
        <taxon>Candidatus Competibacter</taxon>
    </lineage>
</organism>
<dbReference type="RefSeq" id="WP_048674442.1">
    <property type="nucleotide sequence ID" value="NZ_CBTJ020000071.1"/>
</dbReference>
<dbReference type="EMBL" id="CBTJ020000071">
    <property type="protein sequence ID" value="CDI03613.1"/>
    <property type="molecule type" value="Genomic_DNA"/>
</dbReference>
<dbReference type="Gene3D" id="2.40.10.220">
    <property type="entry name" value="predicted glycosyltransferase like domains"/>
    <property type="match status" value="1"/>
</dbReference>
<reference evidence="2" key="1">
    <citation type="submission" date="2013-07" db="EMBL/GenBank/DDBJ databases">
        <authorList>
            <person name="McIlroy S."/>
        </authorList>
    </citation>
    <scope>NUCLEOTIDE SEQUENCE [LARGE SCALE GENOMIC DNA]</scope>
    <source>
        <strain evidence="2">Run_A_D11</strain>
    </source>
</reference>
<evidence type="ECO:0000259" key="1">
    <source>
        <dbReference type="Pfam" id="PF07238"/>
    </source>
</evidence>
<sequence>MREFIRHPSNIPIECRVAEREPHRRARLKNVSQGGLCFQSGQALRRGTRIQITIPVREPAFETTGTIAWCRRVNGHYDVGVQFADANTEFSVRMVEQICRIHQYQKDVLEKEGRELSSAEAALEWVAKYAKDFPL</sequence>
<gene>
    <name evidence="2" type="ORF">BN873_610010</name>
</gene>
<dbReference type="AlphaFoldDB" id="W6MDX3"/>
<comment type="caution">
    <text evidence="2">The sequence shown here is derived from an EMBL/GenBank/DDBJ whole genome shotgun (WGS) entry which is preliminary data.</text>
</comment>
<name>W6MDX3_9GAMM</name>